<proteinExistence type="predicted"/>
<keyword evidence="3" id="KW-1185">Reference proteome</keyword>
<protein>
    <submittedName>
        <fullName evidence="2">Uncharacterized protein</fullName>
    </submittedName>
</protein>
<name>A0A1X2A0A8_9MYCO</name>
<evidence type="ECO:0000313" key="3">
    <source>
        <dbReference type="Proteomes" id="UP000193781"/>
    </source>
</evidence>
<dbReference type="EMBL" id="LQPH01000020">
    <property type="protein sequence ID" value="ORW34413.1"/>
    <property type="molecule type" value="Genomic_DNA"/>
</dbReference>
<comment type="caution">
    <text evidence="2">The sequence shown here is derived from an EMBL/GenBank/DDBJ whole genome shotgun (WGS) entry which is preliminary data.</text>
</comment>
<sequence>MMGPVESVHGPGRDDADQNESCPNEFADAELSCCPHEPNSVCWCAGRVRGSVPPMVGAYSPAAGATVDGQPRLWPEKRLTES</sequence>
<accession>A0A1X2A0A8</accession>
<evidence type="ECO:0000313" key="2">
    <source>
        <dbReference type="EMBL" id="ORW34413.1"/>
    </source>
</evidence>
<feature type="region of interest" description="Disordered" evidence="1">
    <location>
        <begin position="61"/>
        <end position="82"/>
    </location>
</feature>
<organism evidence="2 3">
    <name type="scientific">Mycobacterium nebraskense</name>
    <dbReference type="NCBI Taxonomy" id="244292"/>
    <lineage>
        <taxon>Bacteria</taxon>
        <taxon>Bacillati</taxon>
        <taxon>Actinomycetota</taxon>
        <taxon>Actinomycetes</taxon>
        <taxon>Mycobacteriales</taxon>
        <taxon>Mycobacteriaceae</taxon>
        <taxon>Mycobacterium</taxon>
    </lineage>
</organism>
<reference evidence="2 3" key="1">
    <citation type="submission" date="2016-01" db="EMBL/GenBank/DDBJ databases">
        <title>The new phylogeny of the genus Mycobacterium.</title>
        <authorList>
            <person name="Tarcisio F."/>
            <person name="Conor M."/>
            <person name="Antonella G."/>
            <person name="Elisabetta G."/>
            <person name="Giulia F.S."/>
            <person name="Sara T."/>
            <person name="Anna F."/>
            <person name="Clotilde B."/>
            <person name="Roberto B."/>
            <person name="Veronica D.S."/>
            <person name="Fabio R."/>
            <person name="Monica P."/>
            <person name="Olivier J."/>
            <person name="Enrico T."/>
            <person name="Nicola S."/>
        </authorList>
    </citation>
    <scope>NUCLEOTIDE SEQUENCE [LARGE SCALE GENOMIC DNA]</scope>
    <source>
        <strain evidence="2 3">DSM 44803</strain>
    </source>
</reference>
<gene>
    <name evidence="2" type="ORF">AWC17_24195</name>
</gene>
<dbReference type="AlphaFoldDB" id="A0A1X2A0A8"/>
<feature type="region of interest" description="Disordered" evidence="1">
    <location>
        <begin position="1"/>
        <end position="23"/>
    </location>
</feature>
<dbReference type="Proteomes" id="UP000193781">
    <property type="component" value="Unassembled WGS sequence"/>
</dbReference>
<dbReference type="RefSeq" id="WP_046182549.1">
    <property type="nucleotide sequence ID" value="NZ_JACKSS010000041.1"/>
</dbReference>
<evidence type="ECO:0000256" key="1">
    <source>
        <dbReference type="SAM" id="MobiDB-lite"/>
    </source>
</evidence>